<evidence type="ECO:0000313" key="2">
    <source>
        <dbReference type="Proteomes" id="UP000802392"/>
    </source>
</evidence>
<comment type="caution">
    <text evidence="1">The sequence shown here is derived from an EMBL/GenBank/DDBJ whole genome shotgun (WGS) entry which is preliminary data.</text>
</comment>
<reference evidence="1 2" key="1">
    <citation type="submission" date="2020-03" db="EMBL/GenBank/DDBJ databases">
        <title>Genomic Encyclopedia of Type Strains, Phase III (KMG-III): the genomes of soil and plant-associated and newly described type strains.</title>
        <authorList>
            <person name="Whitman W."/>
        </authorList>
    </citation>
    <scope>NUCLEOTIDE SEQUENCE [LARGE SCALE GENOMIC DNA]</scope>
    <source>
        <strain evidence="1 2">CECT 4207</strain>
    </source>
</reference>
<organism evidence="1 2">
    <name type="scientific">Paenarthrobacter ilicis</name>
    <dbReference type="NCBI Taxonomy" id="43665"/>
    <lineage>
        <taxon>Bacteria</taxon>
        <taxon>Bacillati</taxon>
        <taxon>Actinomycetota</taxon>
        <taxon>Actinomycetes</taxon>
        <taxon>Micrococcales</taxon>
        <taxon>Micrococcaceae</taxon>
        <taxon>Paenarthrobacter</taxon>
    </lineage>
</organism>
<accession>A0ABX0TLF9</accession>
<dbReference type="Proteomes" id="UP000802392">
    <property type="component" value="Unassembled WGS sequence"/>
</dbReference>
<gene>
    <name evidence="1" type="ORF">FHR86_003764</name>
</gene>
<name>A0ABX0TLF9_9MICC</name>
<dbReference type="EMBL" id="JAAOZD010000012">
    <property type="protein sequence ID" value="NIJ03405.1"/>
    <property type="molecule type" value="Genomic_DNA"/>
</dbReference>
<proteinExistence type="predicted"/>
<keyword evidence="2" id="KW-1185">Reference proteome</keyword>
<dbReference type="RefSeq" id="WP_167269589.1">
    <property type="nucleotide sequence ID" value="NZ_JAAOZD010000012.1"/>
</dbReference>
<protein>
    <submittedName>
        <fullName evidence="1">Uncharacterized protein</fullName>
    </submittedName>
</protein>
<sequence length="262" mass="27307">MSTKWKALIAIIAVAVIVAVAIVLINRPADPASQPEPSEGTGPVAGKFGFPISKINIGEGGTKTDSDGKTITGYNGTCESAAQAAANYTHLIEDVNTSTWSQQKKVLAEVGKPGAWVGRVTSSGELVANAKELPPGAFDGGWYSRSDVASGGLYRVASCEAKKSAVVQVFTGGTTARANGAPKAYFRTVTLELAWAGDWKINDAAIVQDGQDFSGRVKDAGPTSLGVSFDGESAPALTNDMVNGFFADVTREGWVEYANAKR</sequence>
<evidence type="ECO:0000313" key="1">
    <source>
        <dbReference type="EMBL" id="NIJ03405.1"/>
    </source>
</evidence>